<evidence type="ECO:0000259" key="6">
    <source>
        <dbReference type="PROSITE" id="PS50268"/>
    </source>
</evidence>
<dbReference type="InterPro" id="IPR015919">
    <property type="entry name" value="Cadherin-like_sf"/>
</dbReference>
<evidence type="ECO:0000256" key="3">
    <source>
        <dbReference type="ARBA" id="ARBA00022837"/>
    </source>
</evidence>
<gene>
    <name evidence="7" type="ORF">PXEA_LOCUS23615</name>
</gene>
<reference evidence="7" key="1">
    <citation type="submission" date="2018-11" db="EMBL/GenBank/DDBJ databases">
        <authorList>
            <consortium name="Pathogen Informatics"/>
        </authorList>
    </citation>
    <scope>NUCLEOTIDE SEQUENCE</scope>
</reference>
<dbReference type="PANTHER" id="PTHR24027">
    <property type="entry name" value="CADHERIN-23"/>
    <property type="match status" value="1"/>
</dbReference>
<organism evidence="7 8">
    <name type="scientific">Protopolystoma xenopodis</name>
    <dbReference type="NCBI Taxonomy" id="117903"/>
    <lineage>
        <taxon>Eukaryota</taxon>
        <taxon>Metazoa</taxon>
        <taxon>Spiralia</taxon>
        <taxon>Lophotrochozoa</taxon>
        <taxon>Platyhelminthes</taxon>
        <taxon>Monogenea</taxon>
        <taxon>Polyopisthocotylea</taxon>
        <taxon>Polystomatidea</taxon>
        <taxon>Polystomatidae</taxon>
        <taxon>Protopolystoma</taxon>
    </lineage>
</organism>
<dbReference type="GO" id="GO:0016342">
    <property type="term" value="C:catenin complex"/>
    <property type="evidence" value="ECO:0007669"/>
    <property type="project" value="TreeGrafter"/>
</dbReference>
<dbReference type="Proteomes" id="UP000784294">
    <property type="component" value="Unassembled WGS sequence"/>
</dbReference>
<dbReference type="PRINTS" id="PR00205">
    <property type="entry name" value="CADHERIN"/>
</dbReference>
<accession>A0A448X7N5</accession>
<evidence type="ECO:0000256" key="1">
    <source>
        <dbReference type="ARBA" id="ARBA00004370"/>
    </source>
</evidence>
<protein>
    <recommendedName>
        <fullName evidence="6">Cadherin domain-containing protein</fullName>
    </recommendedName>
</protein>
<dbReference type="SMART" id="SM00112">
    <property type="entry name" value="CA"/>
    <property type="match status" value="1"/>
</dbReference>
<dbReference type="InterPro" id="IPR039808">
    <property type="entry name" value="Cadherin"/>
</dbReference>
<sequence length="333" mass="35999">MYPPDEAGECSRLVHILMRWPAPREAGPTTRLALRVVVHDVNDNPPAWPGLEAQRVSFVETNGPAATSVASDDAMLAGLLRGQAKSLDRAVDPDAGSNGTLVYQLVGRGADWFHLDDPQPRASGQSDTAGFLSAPVGYHLDGMEESMARLTDSTGRRISTGRGLEPLRIWPTRPLDREAAELPLDAQGRLNLTLVAMDTGLPRQTGSIPVIITLVDLNDHAPQFQASRGAVLSSLGSESGGQAAMLTYRPPRGMPIREGLRLGTSVVRLNATDADAGLHAKVVYEFCPCEKTRASEYFAIDPNNGEITVAKALDYDRGPRRFHFKASRILLCK</sequence>
<dbReference type="GO" id="GO:0008013">
    <property type="term" value="F:beta-catenin binding"/>
    <property type="evidence" value="ECO:0007669"/>
    <property type="project" value="TreeGrafter"/>
</dbReference>
<evidence type="ECO:0000256" key="2">
    <source>
        <dbReference type="ARBA" id="ARBA00022737"/>
    </source>
</evidence>
<feature type="domain" description="Cadherin" evidence="6">
    <location>
        <begin position="90"/>
        <end position="224"/>
    </location>
</feature>
<dbReference type="InterPro" id="IPR002126">
    <property type="entry name" value="Cadherin-like_dom"/>
</dbReference>
<dbReference type="Pfam" id="PF00028">
    <property type="entry name" value="Cadherin"/>
    <property type="match status" value="1"/>
</dbReference>
<dbReference type="PROSITE" id="PS00232">
    <property type="entry name" value="CADHERIN_1"/>
    <property type="match status" value="2"/>
</dbReference>
<evidence type="ECO:0000256" key="5">
    <source>
        <dbReference type="PROSITE-ProRule" id="PRU00043"/>
    </source>
</evidence>
<name>A0A448X7N5_9PLAT</name>
<evidence type="ECO:0000313" key="7">
    <source>
        <dbReference type="EMBL" id="VEL30175.1"/>
    </source>
</evidence>
<keyword evidence="3 5" id="KW-0106">Calcium</keyword>
<evidence type="ECO:0000256" key="4">
    <source>
        <dbReference type="ARBA" id="ARBA00023136"/>
    </source>
</evidence>
<evidence type="ECO:0000313" key="8">
    <source>
        <dbReference type="Proteomes" id="UP000784294"/>
    </source>
</evidence>
<dbReference type="SUPFAM" id="SSF49313">
    <property type="entry name" value="Cadherin-like"/>
    <property type="match status" value="2"/>
</dbReference>
<dbReference type="GO" id="GO:0045296">
    <property type="term" value="F:cadherin binding"/>
    <property type="evidence" value="ECO:0007669"/>
    <property type="project" value="TreeGrafter"/>
</dbReference>
<dbReference type="CDD" id="cd11304">
    <property type="entry name" value="Cadherin_repeat"/>
    <property type="match status" value="2"/>
</dbReference>
<comment type="caution">
    <text evidence="7">The sequence shown here is derived from an EMBL/GenBank/DDBJ whole genome shotgun (WGS) entry which is preliminary data.</text>
</comment>
<keyword evidence="4" id="KW-0472">Membrane</keyword>
<dbReference type="GO" id="GO:0005509">
    <property type="term" value="F:calcium ion binding"/>
    <property type="evidence" value="ECO:0007669"/>
    <property type="project" value="UniProtKB-UniRule"/>
</dbReference>
<dbReference type="InterPro" id="IPR020894">
    <property type="entry name" value="Cadherin_CS"/>
</dbReference>
<dbReference type="OrthoDB" id="6252479at2759"/>
<comment type="subcellular location">
    <subcellularLocation>
        <location evidence="1">Membrane</location>
    </subcellularLocation>
</comment>
<dbReference type="PROSITE" id="PS50268">
    <property type="entry name" value="CADHERIN_2"/>
    <property type="match status" value="2"/>
</dbReference>
<dbReference type="PANTHER" id="PTHR24027:SF438">
    <property type="entry name" value="CADHERIN 23"/>
    <property type="match status" value="1"/>
</dbReference>
<keyword evidence="2" id="KW-0677">Repeat</keyword>
<dbReference type="Gene3D" id="2.60.40.60">
    <property type="entry name" value="Cadherins"/>
    <property type="match status" value="2"/>
</dbReference>
<dbReference type="GO" id="GO:0007156">
    <property type="term" value="P:homophilic cell adhesion via plasma membrane adhesion molecules"/>
    <property type="evidence" value="ECO:0007669"/>
    <property type="project" value="InterPro"/>
</dbReference>
<dbReference type="AlphaFoldDB" id="A0A448X7N5"/>
<dbReference type="EMBL" id="CAAALY010110094">
    <property type="protein sequence ID" value="VEL30175.1"/>
    <property type="molecule type" value="Genomic_DNA"/>
</dbReference>
<feature type="domain" description="Cadherin" evidence="6">
    <location>
        <begin position="248"/>
        <end position="317"/>
    </location>
</feature>
<dbReference type="GO" id="GO:0016477">
    <property type="term" value="P:cell migration"/>
    <property type="evidence" value="ECO:0007669"/>
    <property type="project" value="TreeGrafter"/>
</dbReference>
<keyword evidence="8" id="KW-1185">Reference proteome</keyword>
<proteinExistence type="predicted"/>